<dbReference type="GO" id="GO:0005634">
    <property type="term" value="C:nucleus"/>
    <property type="evidence" value="ECO:0007669"/>
    <property type="project" value="UniProtKB-SubCell"/>
</dbReference>
<comment type="subcellular location">
    <subcellularLocation>
        <location evidence="1">Nucleus</location>
    </subcellularLocation>
</comment>
<dbReference type="GO" id="GO:0045944">
    <property type="term" value="P:positive regulation of transcription by RNA polymerase II"/>
    <property type="evidence" value="ECO:0007669"/>
    <property type="project" value="TreeGrafter"/>
</dbReference>
<dbReference type="EMBL" id="AP024448">
    <property type="protein sequence ID" value="BCS28297.1"/>
    <property type="molecule type" value="Genomic_DNA"/>
</dbReference>
<dbReference type="SMART" id="SM00906">
    <property type="entry name" value="Fungal_trans"/>
    <property type="match status" value="1"/>
</dbReference>
<dbReference type="Proteomes" id="UP000654913">
    <property type="component" value="Chromosome 6"/>
</dbReference>
<dbReference type="InterPro" id="IPR051711">
    <property type="entry name" value="Stress_Response_Reg"/>
</dbReference>
<dbReference type="GO" id="GO:0043565">
    <property type="term" value="F:sequence-specific DNA binding"/>
    <property type="evidence" value="ECO:0007669"/>
    <property type="project" value="TreeGrafter"/>
</dbReference>
<protein>
    <recommendedName>
        <fullName evidence="8">Zn(2)-C6 fungal-type domain-containing protein</fullName>
    </recommendedName>
</protein>
<dbReference type="CDD" id="cd00067">
    <property type="entry name" value="GAL4"/>
    <property type="match status" value="1"/>
</dbReference>
<sequence>MAESRQRPRNTGHAAAARPQKRSIACYRCHSQKSKCSGEKPCSRCRKAGYASQCRYADRDRKIRVGEKYLEQLLEDSRQLHELRSGGSQHHSPAETADTTDIRQHESSPPTAQTYAGEASWFQSDDASGLPIYTSGASCTVFASQLCQCLRTTDSPALRTPRWNYTDESTLNLALHADINWPSAAYAQLLVKTALGHINPAFHLALKKDTVDVLSSIYQKESFDDSILKPKYFALFAIGQVYSMSNGTGNTSSIPGTSYFARSLHLLQVIPERPSMLHIESLLLLAYFCQFLNRFHSAYILIGSALRLALSAGLNHNVPRNQNISAKDREHRVRIWWSIYILDRFWGSKSGFPVQIHDDDIHVDLPSTLPWEVSDGQFSDGAYQTATIELARMTGNTTKEIYGQRKDNGCFLQREQRLLTQLKSWVESLPEHLKLKPETANPKHTVLMHLQFSFIVILAIRPVLLNLLSCHLKKRPSFSDDVTPVLITLSEACIHVARYSLKLCQDEWTSGSIAIFGYAFPAFIFSSALALTVSSLLPIGSTGDLASADTGMEMLRVLSESNNLAAKDLHEKLQFVRHYLHHHCHSIENAQNQNLNSPVILRDDCNVSNHNPSTDTFSISLAQSSIFPSPEMSADMALQSSLMEEFLTQPIGTTGSTDLRELPLDFDAGFLWSDDAFITG</sequence>
<keyword evidence="6" id="KW-0539">Nucleus</keyword>
<dbReference type="Pfam" id="PF00172">
    <property type="entry name" value="Zn_clus"/>
    <property type="match status" value="1"/>
</dbReference>
<dbReference type="OrthoDB" id="3990906at2759"/>
<evidence type="ECO:0000256" key="5">
    <source>
        <dbReference type="ARBA" id="ARBA00023163"/>
    </source>
</evidence>
<dbReference type="SUPFAM" id="SSF57701">
    <property type="entry name" value="Zn2/Cys6 DNA-binding domain"/>
    <property type="match status" value="1"/>
</dbReference>
<feature type="domain" description="Zn(2)-C6 fungal-type" evidence="8">
    <location>
        <begin position="25"/>
        <end position="56"/>
    </location>
</feature>
<evidence type="ECO:0000256" key="2">
    <source>
        <dbReference type="ARBA" id="ARBA00022723"/>
    </source>
</evidence>
<dbReference type="GO" id="GO:0008270">
    <property type="term" value="F:zinc ion binding"/>
    <property type="evidence" value="ECO:0007669"/>
    <property type="project" value="InterPro"/>
</dbReference>
<dbReference type="SMART" id="SM00066">
    <property type="entry name" value="GAL4"/>
    <property type="match status" value="1"/>
</dbReference>
<organism evidence="9 10">
    <name type="scientific">Aspergillus puulaauensis</name>
    <dbReference type="NCBI Taxonomy" id="1220207"/>
    <lineage>
        <taxon>Eukaryota</taxon>
        <taxon>Fungi</taxon>
        <taxon>Dikarya</taxon>
        <taxon>Ascomycota</taxon>
        <taxon>Pezizomycotina</taxon>
        <taxon>Eurotiomycetes</taxon>
        <taxon>Eurotiomycetidae</taxon>
        <taxon>Eurotiales</taxon>
        <taxon>Aspergillaceae</taxon>
        <taxon>Aspergillus</taxon>
    </lineage>
</organism>
<keyword evidence="10" id="KW-1185">Reference proteome</keyword>
<evidence type="ECO:0000256" key="1">
    <source>
        <dbReference type="ARBA" id="ARBA00004123"/>
    </source>
</evidence>
<dbReference type="PROSITE" id="PS50048">
    <property type="entry name" value="ZN2_CY6_FUNGAL_2"/>
    <property type="match status" value="1"/>
</dbReference>
<keyword evidence="2" id="KW-0479">Metal-binding</keyword>
<keyword evidence="5" id="KW-0804">Transcription</keyword>
<feature type="region of interest" description="Disordered" evidence="7">
    <location>
        <begin position="1"/>
        <end position="21"/>
    </location>
</feature>
<feature type="region of interest" description="Disordered" evidence="7">
    <location>
        <begin position="82"/>
        <end position="114"/>
    </location>
</feature>
<dbReference type="Pfam" id="PF04082">
    <property type="entry name" value="Fungal_trans"/>
    <property type="match status" value="1"/>
</dbReference>
<dbReference type="GeneID" id="64978294"/>
<gene>
    <name evidence="9" type="ORF">APUU_61345S</name>
</gene>
<dbReference type="KEGG" id="apuu:APUU_61345S"/>
<reference evidence="9" key="2">
    <citation type="submission" date="2021-02" db="EMBL/GenBank/DDBJ databases">
        <title>Aspergillus puulaauensis MK2 genome sequence.</title>
        <authorList>
            <person name="Futagami T."/>
            <person name="Mori K."/>
            <person name="Kadooka C."/>
            <person name="Tanaka T."/>
        </authorList>
    </citation>
    <scope>NUCLEOTIDE SEQUENCE</scope>
    <source>
        <strain evidence="9">MK2</strain>
    </source>
</reference>
<evidence type="ECO:0000256" key="4">
    <source>
        <dbReference type="ARBA" id="ARBA00023125"/>
    </source>
</evidence>
<dbReference type="PANTHER" id="PTHR47540">
    <property type="entry name" value="THIAMINE REPRESSIBLE GENES REGULATORY PROTEIN THI5"/>
    <property type="match status" value="1"/>
</dbReference>
<dbReference type="CDD" id="cd12148">
    <property type="entry name" value="fungal_TF_MHR"/>
    <property type="match status" value="1"/>
</dbReference>
<evidence type="ECO:0000256" key="3">
    <source>
        <dbReference type="ARBA" id="ARBA00023015"/>
    </source>
</evidence>
<dbReference type="PROSITE" id="PS00463">
    <property type="entry name" value="ZN2_CY6_FUNGAL_1"/>
    <property type="match status" value="1"/>
</dbReference>
<reference evidence="9" key="1">
    <citation type="submission" date="2021-01" db="EMBL/GenBank/DDBJ databases">
        <authorList>
            <consortium name="Aspergillus puulaauensis MK2 genome sequencing consortium"/>
            <person name="Kazuki M."/>
            <person name="Futagami T."/>
        </authorList>
    </citation>
    <scope>NUCLEOTIDE SEQUENCE</scope>
    <source>
        <strain evidence="9">MK2</strain>
    </source>
</reference>
<dbReference type="GO" id="GO:0000981">
    <property type="term" value="F:DNA-binding transcription factor activity, RNA polymerase II-specific"/>
    <property type="evidence" value="ECO:0007669"/>
    <property type="project" value="InterPro"/>
</dbReference>
<evidence type="ECO:0000313" key="9">
    <source>
        <dbReference type="EMBL" id="BCS28297.1"/>
    </source>
</evidence>
<dbReference type="InterPro" id="IPR001138">
    <property type="entry name" value="Zn2Cys6_DnaBD"/>
</dbReference>
<dbReference type="GO" id="GO:0006351">
    <property type="term" value="P:DNA-templated transcription"/>
    <property type="evidence" value="ECO:0007669"/>
    <property type="project" value="InterPro"/>
</dbReference>
<dbReference type="AlphaFoldDB" id="A0A7R7XV37"/>
<evidence type="ECO:0000259" key="8">
    <source>
        <dbReference type="PROSITE" id="PS50048"/>
    </source>
</evidence>
<keyword evidence="4" id="KW-0238">DNA-binding</keyword>
<accession>A0A7R7XV37</accession>
<evidence type="ECO:0000313" key="10">
    <source>
        <dbReference type="Proteomes" id="UP000654913"/>
    </source>
</evidence>
<evidence type="ECO:0000256" key="6">
    <source>
        <dbReference type="ARBA" id="ARBA00023242"/>
    </source>
</evidence>
<proteinExistence type="predicted"/>
<evidence type="ECO:0000256" key="7">
    <source>
        <dbReference type="SAM" id="MobiDB-lite"/>
    </source>
</evidence>
<dbReference type="PANTHER" id="PTHR47540:SF6">
    <property type="entry name" value="ZN(II)2CYS6 TRANSCRIPTION FACTOR (EUROFUNG)"/>
    <property type="match status" value="1"/>
</dbReference>
<dbReference type="InterPro" id="IPR036864">
    <property type="entry name" value="Zn2-C6_fun-type_DNA-bd_sf"/>
</dbReference>
<dbReference type="Gene3D" id="4.10.240.10">
    <property type="entry name" value="Zn(2)-C6 fungal-type DNA-binding domain"/>
    <property type="match status" value="1"/>
</dbReference>
<keyword evidence="3" id="KW-0805">Transcription regulation</keyword>
<name>A0A7R7XV37_9EURO</name>
<dbReference type="InterPro" id="IPR007219">
    <property type="entry name" value="XnlR_reg_dom"/>
</dbReference>
<dbReference type="RefSeq" id="XP_041560483.1">
    <property type="nucleotide sequence ID" value="XM_041694677.1"/>
</dbReference>